<dbReference type="HOGENOM" id="CLU_2824009_0_0_7"/>
<sequence length="66" mass="7126">MERNTGPDVILTMEGTGGLALVDMLKNCTSMVENAAACAVDQILAMLRPLTMPWTIFSMPLSYPPP</sequence>
<keyword evidence="2" id="KW-1185">Reference proteome</keyword>
<proteinExistence type="predicted"/>
<evidence type="ECO:0000313" key="2">
    <source>
        <dbReference type="Proteomes" id="UP000000739"/>
    </source>
</evidence>
<name>B8F9P0_DESAL</name>
<organism evidence="1 2">
    <name type="scientific">Desulfatibacillum aliphaticivorans</name>
    <dbReference type="NCBI Taxonomy" id="218208"/>
    <lineage>
        <taxon>Bacteria</taxon>
        <taxon>Pseudomonadati</taxon>
        <taxon>Thermodesulfobacteriota</taxon>
        <taxon>Desulfobacteria</taxon>
        <taxon>Desulfobacterales</taxon>
        <taxon>Desulfatibacillaceae</taxon>
        <taxon>Desulfatibacillum</taxon>
    </lineage>
</organism>
<reference evidence="1 2" key="1">
    <citation type="journal article" date="2012" name="Environ. Microbiol.">
        <title>The genome sequence of Desulfatibacillum alkenivorans AK-01: a blueprint for anaerobic alkane oxidation.</title>
        <authorList>
            <person name="Callaghan A.V."/>
            <person name="Morris B.E."/>
            <person name="Pereira I.A."/>
            <person name="McInerney M.J."/>
            <person name="Austin R.N."/>
            <person name="Groves J.T."/>
            <person name="Kukor J.J."/>
            <person name="Suflita J.M."/>
            <person name="Young L.Y."/>
            <person name="Zylstra G.J."/>
            <person name="Wawrik B."/>
        </authorList>
    </citation>
    <scope>NUCLEOTIDE SEQUENCE [LARGE SCALE GENOMIC DNA]</scope>
    <source>
        <strain evidence="1 2">AK-01</strain>
    </source>
</reference>
<dbReference type="KEGG" id="dal:Dalk_1283"/>
<dbReference type="Proteomes" id="UP000000739">
    <property type="component" value="Chromosome"/>
</dbReference>
<protein>
    <submittedName>
        <fullName evidence="1">Uncharacterized protein</fullName>
    </submittedName>
</protein>
<evidence type="ECO:0000313" key="1">
    <source>
        <dbReference type="EMBL" id="ACL02986.1"/>
    </source>
</evidence>
<dbReference type="AlphaFoldDB" id="B8F9P0"/>
<accession>B8F9P0</accession>
<dbReference type="EMBL" id="CP001322">
    <property type="protein sequence ID" value="ACL02986.1"/>
    <property type="molecule type" value="Genomic_DNA"/>
</dbReference>
<gene>
    <name evidence="1" type="ordered locus">Dalk_1283</name>
</gene>